<feature type="transmembrane region" description="Helical" evidence="6">
    <location>
        <begin position="451"/>
        <end position="474"/>
    </location>
</feature>
<feature type="transmembrane region" description="Helical" evidence="6">
    <location>
        <begin position="65"/>
        <end position="88"/>
    </location>
</feature>
<keyword evidence="3 6" id="KW-0812">Transmembrane</keyword>
<keyword evidence="8" id="KW-1185">Reference proteome</keyword>
<feature type="transmembrane region" description="Helical" evidence="6">
    <location>
        <begin position="257"/>
        <end position="275"/>
    </location>
</feature>
<dbReference type="PANTHER" id="PTHR45649">
    <property type="entry name" value="AMINO-ACID PERMEASE BAT1"/>
    <property type="match status" value="1"/>
</dbReference>
<evidence type="ECO:0000256" key="5">
    <source>
        <dbReference type="ARBA" id="ARBA00023136"/>
    </source>
</evidence>
<comment type="subcellular location">
    <subcellularLocation>
        <location evidence="1">Membrane</location>
        <topology evidence="1">Multi-pass membrane protein</topology>
    </subcellularLocation>
</comment>
<dbReference type="AlphaFoldDB" id="A0A9X3MZW0"/>
<feature type="transmembrane region" description="Helical" evidence="6">
    <location>
        <begin position="356"/>
        <end position="375"/>
    </location>
</feature>
<proteinExistence type="predicted"/>
<accession>A0A9X3MZW0</accession>
<dbReference type="Gene3D" id="1.20.1740.10">
    <property type="entry name" value="Amino acid/polyamine transporter I"/>
    <property type="match status" value="1"/>
</dbReference>
<dbReference type="PANTHER" id="PTHR45649:SF26">
    <property type="entry name" value="OS04G0435100 PROTEIN"/>
    <property type="match status" value="1"/>
</dbReference>
<gene>
    <name evidence="7" type="ORF">OM076_36595</name>
</gene>
<feature type="transmembrane region" description="Helical" evidence="6">
    <location>
        <begin position="109"/>
        <end position="133"/>
    </location>
</feature>
<keyword evidence="4 6" id="KW-1133">Transmembrane helix</keyword>
<organism evidence="7 8">
    <name type="scientific">Solirubrobacter ginsenosidimutans</name>
    <dbReference type="NCBI Taxonomy" id="490573"/>
    <lineage>
        <taxon>Bacteria</taxon>
        <taxon>Bacillati</taxon>
        <taxon>Actinomycetota</taxon>
        <taxon>Thermoleophilia</taxon>
        <taxon>Solirubrobacterales</taxon>
        <taxon>Solirubrobacteraceae</taxon>
        <taxon>Solirubrobacter</taxon>
    </lineage>
</organism>
<evidence type="ECO:0000313" key="8">
    <source>
        <dbReference type="Proteomes" id="UP001149140"/>
    </source>
</evidence>
<keyword evidence="2" id="KW-0813">Transport</keyword>
<feature type="transmembrane region" description="Helical" evidence="6">
    <location>
        <begin position="418"/>
        <end position="439"/>
    </location>
</feature>
<dbReference type="Pfam" id="PF13520">
    <property type="entry name" value="AA_permease_2"/>
    <property type="match status" value="1"/>
</dbReference>
<feature type="transmembrane region" description="Helical" evidence="6">
    <location>
        <begin position="145"/>
        <end position="167"/>
    </location>
</feature>
<sequence length="481" mass="49681">MTATETFDPPSADGDARRVQELGYEQELKRGMGIFDSVAMGFATISPVVGLYAVVLVGMVVAGGAWLWVLPVALAGQCLLLSVYSELAGKWPLANGAYQWTRRLIGPRYGWFTGWVALCAYAVANTTIAYLGAPWALTLLGITPTAHAIVITGALLVLLCSLVNAVGVDALKLALRMGVAAEAIASVGIGLALLLVFREQGFGTLFDTFGAESLSGGSTFAALLAALAVAGWAFIGFDSTVAAAEETKGAAKHVPRAVWMALLSVGALVILNAFATTLAHPDPAAVVAGKDIDPVSTAVVSSFGDWSSKPFAAIVLLAFIACGMAAQGGTARGIYSVARDGVLPFSGFLRKVDARQAPIGGIVATTLVAWLGLLLGLEATAIGSLITFGTAAIYCAFLLVAVAALAGRYQGVLSRSKARIVLNVLAVAWLAFETVNVAWPRTSLAPVGAPWYQVWAAPMVVTLITLAGLAYLAVAKPAKAV</sequence>
<reference evidence="7" key="1">
    <citation type="submission" date="2022-10" db="EMBL/GenBank/DDBJ databases">
        <title>The WGS of Solirubrobacter ginsenosidimutans DSM 21036.</title>
        <authorList>
            <person name="Jiang Z."/>
        </authorList>
    </citation>
    <scope>NUCLEOTIDE SEQUENCE</scope>
    <source>
        <strain evidence="7">DSM 21036</strain>
    </source>
</reference>
<dbReference type="EMBL" id="JAPDOD010000053">
    <property type="protein sequence ID" value="MDA0165844.1"/>
    <property type="molecule type" value="Genomic_DNA"/>
</dbReference>
<evidence type="ECO:0000256" key="1">
    <source>
        <dbReference type="ARBA" id="ARBA00004141"/>
    </source>
</evidence>
<dbReference type="Proteomes" id="UP001149140">
    <property type="component" value="Unassembled WGS sequence"/>
</dbReference>
<comment type="caution">
    <text evidence="7">The sequence shown here is derived from an EMBL/GenBank/DDBJ whole genome shotgun (WGS) entry which is preliminary data.</text>
</comment>
<evidence type="ECO:0000256" key="6">
    <source>
        <dbReference type="SAM" id="Phobius"/>
    </source>
</evidence>
<name>A0A9X3MZW0_9ACTN</name>
<dbReference type="GO" id="GO:0022857">
    <property type="term" value="F:transmembrane transporter activity"/>
    <property type="evidence" value="ECO:0007669"/>
    <property type="project" value="InterPro"/>
</dbReference>
<dbReference type="InterPro" id="IPR002293">
    <property type="entry name" value="AA/rel_permease1"/>
</dbReference>
<evidence type="ECO:0000256" key="2">
    <source>
        <dbReference type="ARBA" id="ARBA00022448"/>
    </source>
</evidence>
<evidence type="ECO:0000256" key="3">
    <source>
        <dbReference type="ARBA" id="ARBA00022692"/>
    </source>
</evidence>
<feature type="transmembrane region" description="Helical" evidence="6">
    <location>
        <begin position="179"/>
        <end position="197"/>
    </location>
</feature>
<feature type="transmembrane region" description="Helical" evidence="6">
    <location>
        <begin position="217"/>
        <end position="237"/>
    </location>
</feature>
<feature type="transmembrane region" description="Helical" evidence="6">
    <location>
        <begin position="381"/>
        <end position="406"/>
    </location>
</feature>
<evidence type="ECO:0000313" key="7">
    <source>
        <dbReference type="EMBL" id="MDA0165844.1"/>
    </source>
</evidence>
<dbReference type="GO" id="GO:0016020">
    <property type="term" value="C:membrane"/>
    <property type="evidence" value="ECO:0007669"/>
    <property type="project" value="UniProtKB-SubCell"/>
</dbReference>
<keyword evidence="5 6" id="KW-0472">Membrane</keyword>
<feature type="transmembrane region" description="Helical" evidence="6">
    <location>
        <begin position="311"/>
        <end position="335"/>
    </location>
</feature>
<feature type="transmembrane region" description="Helical" evidence="6">
    <location>
        <begin position="38"/>
        <end position="59"/>
    </location>
</feature>
<protein>
    <submittedName>
        <fullName evidence="7">Amino acid permease</fullName>
    </submittedName>
</protein>
<dbReference type="PIRSF" id="PIRSF006060">
    <property type="entry name" value="AA_transporter"/>
    <property type="match status" value="1"/>
</dbReference>
<evidence type="ECO:0000256" key="4">
    <source>
        <dbReference type="ARBA" id="ARBA00022989"/>
    </source>
</evidence>